<sequence>MSIAFDPSPSLSRPTTDSSHAKSNPSSITNYIFRSLHSPVCWFILTEGLCKWRWLKQRHRCPVMSVAEDTTSSLSLLIEKET</sequence>
<protein>
    <submittedName>
        <fullName evidence="2">Uncharacterized protein</fullName>
    </submittedName>
</protein>
<dbReference type="EMBL" id="CAKMRJ010002223">
    <property type="protein sequence ID" value="CAH1426819.1"/>
    <property type="molecule type" value="Genomic_DNA"/>
</dbReference>
<feature type="compositionally biased region" description="Polar residues" evidence="1">
    <location>
        <begin position="9"/>
        <end position="25"/>
    </location>
</feature>
<accession>A0AAU9MG24</accession>
<reference evidence="2 3" key="1">
    <citation type="submission" date="2022-01" db="EMBL/GenBank/DDBJ databases">
        <authorList>
            <person name="Xiong W."/>
            <person name="Schranz E."/>
        </authorList>
    </citation>
    <scope>NUCLEOTIDE SEQUENCE [LARGE SCALE GENOMIC DNA]</scope>
</reference>
<gene>
    <name evidence="2" type="ORF">LVIROSA_LOCUS13880</name>
</gene>
<proteinExistence type="predicted"/>
<evidence type="ECO:0000256" key="1">
    <source>
        <dbReference type="SAM" id="MobiDB-lite"/>
    </source>
</evidence>
<feature type="region of interest" description="Disordered" evidence="1">
    <location>
        <begin position="1"/>
        <end position="25"/>
    </location>
</feature>
<keyword evidence="3" id="KW-1185">Reference proteome</keyword>
<organism evidence="2 3">
    <name type="scientific">Lactuca virosa</name>
    <dbReference type="NCBI Taxonomy" id="75947"/>
    <lineage>
        <taxon>Eukaryota</taxon>
        <taxon>Viridiplantae</taxon>
        <taxon>Streptophyta</taxon>
        <taxon>Embryophyta</taxon>
        <taxon>Tracheophyta</taxon>
        <taxon>Spermatophyta</taxon>
        <taxon>Magnoliopsida</taxon>
        <taxon>eudicotyledons</taxon>
        <taxon>Gunneridae</taxon>
        <taxon>Pentapetalae</taxon>
        <taxon>asterids</taxon>
        <taxon>campanulids</taxon>
        <taxon>Asterales</taxon>
        <taxon>Asteraceae</taxon>
        <taxon>Cichorioideae</taxon>
        <taxon>Cichorieae</taxon>
        <taxon>Lactucinae</taxon>
        <taxon>Lactuca</taxon>
    </lineage>
</organism>
<dbReference type="AlphaFoldDB" id="A0AAU9MG24"/>
<evidence type="ECO:0000313" key="3">
    <source>
        <dbReference type="Proteomes" id="UP001157418"/>
    </source>
</evidence>
<evidence type="ECO:0000313" key="2">
    <source>
        <dbReference type="EMBL" id="CAH1426819.1"/>
    </source>
</evidence>
<dbReference type="Proteomes" id="UP001157418">
    <property type="component" value="Unassembled WGS sequence"/>
</dbReference>
<comment type="caution">
    <text evidence="2">The sequence shown here is derived from an EMBL/GenBank/DDBJ whole genome shotgun (WGS) entry which is preliminary data.</text>
</comment>
<name>A0AAU9MG24_9ASTR</name>